<dbReference type="Proteomes" id="UP001340816">
    <property type="component" value="Chromosome"/>
</dbReference>
<keyword evidence="2" id="KW-1185">Reference proteome</keyword>
<dbReference type="RefSeq" id="WP_326757650.1">
    <property type="nucleotide sequence ID" value="NZ_CP109135.1"/>
</dbReference>
<name>A0ABZ1H3P4_STRPH</name>
<organism evidence="1 2">
    <name type="scientific">Streptomyces phaeochromogenes</name>
    <dbReference type="NCBI Taxonomy" id="1923"/>
    <lineage>
        <taxon>Bacteria</taxon>
        <taxon>Bacillati</taxon>
        <taxon>Actinomycetota</taxon>
        <taxon>Actinomycetes</taxon>
        <taxon>Kitasatosporales</taxon>
        <taxon>Streptomycetaceae</taxon>
        <taxon>Streptomyces</taxon>
        <taxon>Streptomyces phaeochromogenes group</taxon>
    </lineage>
</organism>
<evidence type="ECO:0000313" key="2">
    <source>
        <dbReference type="Proteomes" id="UP001340816"/>
    </source>
</evidence>
<sequence length="63" mass="6618">MSLSMFVFAFAVHSPAVRGTIVVFGSSVVDGTGSSDCGPGCTPDEPNLRWTNHVARRVTAAHN</sequence>
<reference evidence="1 2" key="1">
    <citation type="submission" date="2022-10" db="EMBL/GenBank/DDBJ databases">
        <title>The complete genomes of actinobacterial strains from the NBC collection.</title>
        <authorList>
            <person name="Joergensen T.S."/>
            <person name="Alvarez Arevalo M."/>
            <person name="Sterndorff E.B."/>
            <person name="Faurdal D."/>
            <person name="Vuksanovic O."/>
            <person name="Mourched A.-S."/>
            <person name="Charusanti P."/>
            <person name="Shaw S."/>
            <person name="Blin K."/>
            <person name="Weber T."/>
        </authorList>
    </citation>
    <scope>NUCLEOTIDE SEQUENCE [LARGE SCALE GENOMIC DNA]</scope>
    <source>
        <strain evidence="1 2">NBC 01752</strain>
    </source>
</reference>
<gene>
    <name evidence="1" type="ORF">OHB35_02415</name>
</gene>
<accession>A0ABZ1H3P4</accession>
<evidence type="ECO:0000313" key="1">
    <source>
        <dbReference type="EMBL" id="WSD12146.1"/>
    </source>
</evidence>
<proteinExistence type="predicted"/>
<dbReference type="EMBL" id="CP109135">
    <property type="protein sequence ID" value="WSD12146.1"/>
    <property type="molecule type" value="Genomic_DNA"/>
</dbReference>
<protein>
    <submittedName>
        <fullName evidence="1">Uncharacterized protein</fullName>
    </submittedName>
</protein>